<dbReference type="PANTHER" id="PTHR33164:SF43">
    <property type="entry name" value="HTH-TYPE TRANSCRIPTIONAL REPRESSOR YETL"/>
    <property type="match status" value="1"/>
</dbReference>
<feature type="region of interest" description="Disordered" evidence="1">
    <location>
        <begin position="1"/>
        <end position="46"/>
    </location>
</feature>
<dbReference type="EMBL" id="AXCY01000086">
    <property type="protein sequence ID" value="KGM09605.1"/>
    <property type="molecule type" value="Genomic_DNA"/>
</dbReference>
<dbReference type="SUPFAM" id="SSF46785">
    <property type="entry name" value="Winged helix' DNA-binding domain"/>
    <property type="match status" value="1"/>
</dbReference>
<protein>
    <submittedName>
        <fullName evidence="3">MarR family transcriptional regulator</fullName>
    </submittedName>
</protein>
<proteinExistence type="predicted"/>
<dbReference type="OrthoDB" id="9804055at2"/>
<dbReference type="Proteomes" id="UP000029839">
    <property type="component" value="Unassembled WGS sequence"/>
</dbReference>
<dbReference type="InterPro" id="IPR036388">
    <property type="entry name" value="WH-like_DNA-bd_sf"/>
</dbReference>
<evidence type="ECO:0000256" key="1">
    <source>
        <dbReference type="SAM" id="MobiDB-lite"/>
    </source>
</evidence>
<dbReference type="GO" id="GO:0006950">
    <property type="term" value="P:response to stress"/>
    <property type="evidence" value="ECO:0007669"/>
    <property type="project" value="TreeGrafter"/>
</dbReference>
<sequence>MDDGRHEPDGGAQDGPPGVPVAETPAGDRSTARGPSAAQGAAPVPGLPPTDQLLLALSRLGQAIRLGAWRNAGPHGLTPLQADIVTFLGGDDRPRRQTDVVRALASTAPTVSDAVRALAAKDLLTRGRDADDARAVSLRLTDAGRTEYRRLVQVPVELAEATGVLGAEDRGAVLRSAVAMMGVLQERRAIPVSRMCPTCRFFRPDAHDGELRHHCAFVDAAFADAELRVDCPDHATPD</sequence>
<dbReference type="Pfam" id="PF12802">
    <property type="entry name" value="MarR_2"/>
    <property type="match status" value="1"/>
</dbReference>
<accession>A0A0A0BNT1</accession>
<dbReference type="GO" id="GO:0003700">
    <property type="term" value="F:DNA-binding transcription factor activity"/>
    <property type="evidence" value="ECO:0007669"/>
    <property type="project" value="InterPro"/>
</dbReference>
<feature type="domain" description="HTH marR-type" evidence="2">
    <location>
        <begin position="50"/>
        <end position="183"/>
    </location>
</feature>
<reference evidence="3 4" key="2">
    <citation type="journal article" date="2015" name="Stand. Genomic Sci.">
        <title>Draft genome sequence of Cellulomonas carbonis T26(T) and comparative analysis of six Cellulomonas genomes.</title>
        <authorList>
            <person name="Zhuang W."/>
            <person name="Zhang S."/>
            <person name="Xia X."/>
            <person name="Wang G."/>
        </authorList>
    </citation>
    <scope>NUCLEOTIDE SEQUENCE [LARGE SCALE GENOMIC DNA]</scope>
    <source>
        <strain evidence="3 4">T26</strain>
    </source>
</reference>
<evidence type="ECO:0000313" key="4">
    <source>
        <dbReference type="Proteomes" id="UP000029839"/>
    </source>
</evidence>
<dbReference type="AlphaFoldDB" id="A0A0A0BNT1"/>
<dbReference type="PANTHER" id="PTHR33164">
    <property type="entry name" value="TRANSCRIPTIONAL REGULATOR, MARR FAMILY"/>
    <property type="match status" value="1"/>
</dbReference>
<keyword evidence="4" id="KW-1185">Reference proteome</keyword>
<name>A0A0A0BNT1_9CELL</name>
<reference evidence="3 4" key="1">
    <citation type="submission" date="2013-08" db="EMBL/GenBank/DDBJ databases">
        <title>Genome sequencing of Cellulomonas carbonis T26.</title>
        <authorList>
            <person name="Chen F."/>
            <person name="Li Y."/>
            <person name="Wang G."/>
        </authorList>
    </citation>
    <scope>NUCLEOTIDE SEQUENCE [LARGE SCALE GENOMIC DNA]</scope>
    <source>
        <strain evidence="3 4">T26</strain>
    </source>
</reference>
<dbReference type="SMART" id="SM00347">
    <property type="entry name" value="HTH_MARR"/>
    <property type="match status" value="1"/>
</dbReference>
<evidence type="ECO:0000313" key="3">
    <source>
        <dbReference type="EMBL" id="KGM09605.1"/>
    </source>
</evidence>
<dbReference type="PROSITE" id="PS50995">
    <property type="entry name" value="HTH_MARR_2"/>
    <property type="match status" value="1"/>
</dbReference>
<dbReference type="InterPro" id="IPR036390">
    <property type="entry name" value="WH_DNA-bd_sf"/>
</dbReference>
<dbReference type="Gene3D" id="1.10.10.10">
    <property type="entry name" value="Winged helix-like DNA-binding domain superfamily/Winged helix DNA-binding domain"/>
    <property type="match status" value="1"/>
</dbReference>
<comment type="caution">
    <text evidence="3">The sequence shown here is derived from an EMBL/GenBank/DDBJ whole genome shotgun (WGS) entry which is preliminary data.</text>
</comment>
<gene>
    <name evidence="3" type="ORF">N868_01260</name>
</gene>
<dbReference type="InterPro" id="IPR039422">
    <property type="entry name" value="MarR/SlyA-like"/>
</dbReference>
<dbReference type="RefSeq" id="WP_052426412.1">
    <property type="nucleotide sequence ID" value="NZ_AXCY01000086.1"/>
</dbReference>
<evidence type="ECO:0000259" key="2">
    <source>
        <dbReference type="PROSITE" id="PS50995"/>
    </source>
</evidence>
<organism evidence="3 4">
    <name type="scientific">Cellulomonas carbonis T26</name>
    <dbReference type="NCBI Taxonomy" id="947969"/>
    <lineage>
        <taxon>Bacteria</taxon>
        <taxon>Bacillati</taxon>
        <taxon>Actinomycetota</taxon>
        <taxon>Actinomycetes</taxon>
        <taxon>Micrococcales</taxon>
        <taxon>Cellulomonadaceae</taxon>
        <taxon>Cellulomonas</taxon>
    </lineage>
</organism>
<dbReference type="InterPro" id="IPR000835">
    <property type="entry name" value="HTH_MarR-typ"/>
</dbReference>